<sequence length="88" mass="10136">MKLYEIRFTINGRRSMRYCHFPRPPTLEDASKALAARLQLPNADSTRSFTDLVEANDIADVRWRLVDSRPSMVAMIPLPGRRPGRVHE</sequence>
<dbReference type="AlphaFoldDB" id="A0A1M7CKG1"/>
<name>A0A1M7CKG1_9GAMM</name>
<protein>
    <submittedName>
        <fullName evidence="1">Uncharacterized protein</fullName>
    </submittedName>
</protein>
<accession>A0A1M7CKG1</accession>
<proteinExistence type="predicted"/>
<dbReference type="Proteomes" id="UP000184123">
    <property type="component" value="Unassembled WGS sequence"/>
</dbReference>
<dbReference type="EMBL" id="FRCA01000002">
    <property type="protein sequence ID" value="SHL67716.1"/>
    <property type="molecule type" value="Genomic_DNA"/>
</dbReference>
<reference evidence="1 2" key="1">
    <citation type="submission" date="2016-11" db="EMBL/GenBank/DDBJ databases">
        <authorList>
            <person name="Jaros S."/>
            <person name="Januszkiewicz K."/>
            <person name="Wedrychowicz H."/>
        </authorList>
    </citation>
    <scope>NUCLEOTIDE SEQUENCE [LARGE SCALE GENOMIC DNA]</scope>
    <source>
        <strain evidence="1 2">DSM 4740</strain>
    </source>
</reference>
<gene>
    <name evidence="1" type="ORF">SAMN05660971_01130</name>
</gene>
<evidence type="ECO:0000313" key="2">
    <source>
        <dbReference type="Proteomes" id="UP000184123"/>
    </source>
</evidence>
<evidence type="ECO:0000313" key="1">
    <source>
        <dbReference type="EMBL" id="SHL67716.1"/>
    </source>
</evidence>
<organism evidence="1 2">
    <name type="scientific">Halomonas cupida</name>
    <dbReference type="NCBI Taxonomy" id="44933"/>
    <lineage>
        <taxon>Bacteria</taxon>
        <taxon>Pseudomonadati</taxon>
        <taxon>Pseudomonadota</taxon>
        <taxon>Gammaproteobacteria</taxon>
        <taxon>Oceanospirillales</taxon>
        <taxon>Halomonadaceae</taxon>
        <taxon>Halomonas</taxon>
    </lineage>
</organism>